<sequence>MTTTLPQLGGRDHRIDAFRGIALLMIFVNHVPGNAFENLTSRNFGFSDAAEAFVLMSGIAVGLAYARPFRAGEYLKGCLSVWRRAGTLYVAHMVCTAIAIGILAAGVVFLDTIDVLARVNFTPLLEQPLRTMVGLPLLTHQLGYLNILPMYAALLVISPVYILIGLWNRLGLIAVAIVVWVLAGAFRINLPNFPLPGGWFFNPVSWQLIYAIGIAGGLAMIHKRRLLGYHGWLFSACLAYLGFSLLWVQMEMGSLPFQPYLPFYIGGMDKTFLALPRLLHVLALTYVLTNLPAASRLLAGPAFHAIRLIGQHGLAVFTVGTVLSIALQVLRARFDTSMVEDAALLTGGILVQYGIARFIAASSERKRTVRDGANIGEPAVAGSIARRA</sequence>
<dbReference type="eggNOG" id="COG4645">
    <property type="taxonomic scope" value="Bacteria"/>
</dbReference>
<dbReference type="STRING" id="266779.Meso_3041"/>
<dbReference type="KEGG" id="mes:Meso_3041"/>
<gene>
    <name evidence="2" type="ordered locus">Meso_3041</name>
</gene>
<dbReference type="PANTHER" id="PTHR38592">
    <property type="entry name" value="BLL4819 PROTEIN"/>
    <property type="match status" value="1"/>
</dbReference>
<dbReference type="HOGENOM" id="CLU_041000_2_0_5"/>
<accession>Q11DW2</accession>
<name>Q11DW2_CHESB</name>
<proteinExistence type="predicted"/>
<feature type="transmembrane region" description="Helical" evidence="1">
    <location>
        <begin position="232"/>
        <end position="250"/>
    </location>
</feature>
<keyword evidence="1" id="KW-0812">Transmembrane</keyword>
<feature type="transmembrane region" description="Helical" evidence="1">
    <location>
        <begin position="311"/>
        <end position="330"/>
    </location>
</feature>
<feature type="transmembrane region" description="Helical" evidence="1">
    <location>
        <begin position="49"/>
        <end position="66"/>
    </location>
</feature>
<dbReference type="PANTHER" id="PTHR38592:SF3">
    <property type="entry name" value="BLL4819 PROTEIN"/>
    <property type="match status" value="1"/>
</dbReference>
<feature type="transmembrane region" description="Helical" evidence="1">
    <location>
        <begin position="87"/>
        <end position="110"/>
    </location>
</feature>
<feature type="transmembrane region" description="Helical" evidence="1">
    <location>
        <begin position="200"/>
        <end position="220"/>
    </location>
</feature>
<keyword evidence="1" id="KW-1133">Transmembrane helix</keyword>
<organism evidence="2">
    <name type="scientific">Chelativorans sp. (strain BNC1)</name>
    <dbReference type="NCBI Taxonomy" id="266779"/>
    <lineage>
        <taxon>Bacteria</taxon>
        <taxon>Pseudomonadati</taxon>
        <taxon>Pseudomonadota</taxon>
        <taxon>Alphaproteobacteria</taxon>
        <taxon>Hyphomicrobiales</taxon>
        <taxon>Phyllobacteriaceae</taxon>
        <taxon>Chelativorans</taxon>
    </lineage>
</organism>
<dbReference type="OrthoDB" id="9775975at2"/>
<evidence type="ECO:0000256" key="1">
    <source>
        <dbReference type="SAM" id="Phobius"/>
    </source>
</evidence>
<protein>
    <submittedName>
        <fullName evidence="2">OpgC protein</fullName>
    </submittedName>
</protein>
<feature type="transmembrane region" description="Helical" evidence="1">
    <location>
        <begin position="170"/>
        <end position="188"/>
    </location>
</feature>
<dbReference type="AlphaFoldDB" id="Q11DW2"/>
<keyword evidence="1" id="KW-0472">Membrane</keyword>
<feature type="transmembrane region" description="Helical" evidence="1">
    <location>
        <begin position="342"/>
        <end position="360"/>
    </location>
</feature>
<reference evidence="2" key="1">
    <citation type="submission" date="2006-06" db="EMBL/GenBank/DDBJ databases">
        <title>Complete sequence of chromosome of Chelativorans sp. BNC1.</title>
        <authorList>
            <consortium name="US DOE Joint Genome Institute"/>
            <person name="Copeland A."/>
            <person name="Lucas S."/>
            <person name="Lapidus A."/>
            <person name="Barry K."/>
            <person name="Detter J.C."/>
            <person name="Glavina del Rio T."/>
            <person name="Hammon N."/>
            <person name="Israni S."/>
            <person name="Dalin E."/>
            <person name="Tice H."/>
            <person name="Pitluck S."/>
            <person name="Chertkov O."/>
            <person name="Brettin T."/>
            <person name="Bruce D."/>
            <person name="Han C."/>
            <person name="Tapia R."/>
            <person name="Gilna P."/>
            <person name="Schmutz J."/>
            <person name="Larimer F."/>
            <person name="Land M."/>
            <person name="Hauser L."/>
            <person name="Kyrpides N."/>
            <person name="Mikhailova N."/>
            <person name="Richardson P."/>
        </authorList>
    </citation>
    <scope>NUCLEOTIDE SEQUENCE</scope>
    <source>
        <strain evidence="2">BNC1</strain>
    </source>
</reference>
<feature type="transmembrane region" description="Helical" evidence="1">
    <location>
        <begin position="278"/>
        <end position="299"/>
    </location>
</feature>
<dbReference type="Pfam" id="PF10129">
    <property type="entry name" value="OpgC_C"/>
    <property type="match status" value="1"/>
</dbReference>
<dbReference type="EMBL" id="CP000390">
    <property type="protein sequence ID" value="ABG64413.1"/>
    <property type="molecule type" value="Genomic_DNA"/>
</dbReference>
<dbReference type="PIRSF" id="PIRSF028704">
    <property type="entry name" value="UPC028704"/>
    <property type="match status" value="1"/>
</dbReference>
<dbReference type="InterPro" id="IPR014550">
    <property type="entry name" value="UCP028704_OpgC"/>
</dbReference>
<evidence type="ECO:0000313" key="2">
    <source>
        <dbReference type="EMBL" id="ABG64413.1"/>
    </source>
</evidence>
<feature type="transmembrane region" description="Helical" evidence="1">
    <location>
        <begin position="142"/>
        <end position="163"/>
    </location>
</feature>